<keyword evidence="1" id="KW-0472">Membrane</keyword>
<protein>
    <submittedName>
        <fullName evidence="2">Uncharacterized protein</fullName>
    </submittedName>
</protein>
<accession>A0A1V3WFQ8</accession>
<evidence type="ECO:0000313" key="3">
    <source>
        <dbReference type="Proteomes" id="UP000188532"/>
    </source>
</evidence>
<comment type="caution">
    <text evidence="2">The sequence shown here is derived from an EMBL/GenBank/DDBJ whole genome shotgun (WGS) entry which is preliminary data.</text>
</comment>
<sequence length="64" mass="6816">MAYLASASHHTGDGFLSALLHGFAWRTGSDAAGALFHLAPGLIIAAVVTVLILVGARWLRRRNF</sequence>
<dbReference type="EMBL" id="MVBN01000011">
    <property type="protein sequence ID" value="OOK65256.1"/>
    <property type="molecule type" value="Genomic_DNA"/>
</dbReference>
<evidence type="ECO:0000313" key="2">
    <source>
        <dbReference type="EMBL" id="OOK65256.1"/>
    </source>
</evidence>
<name>A0A1V3WFQ8_MYCKA</name>
<gene>
    <name evidence="2" type="ORF">BZL29_7783</name>
</gene>
<dbReference type="Proteomes" id="UP000188532">
    <property type="component" value="Unassembled WGS sequence"/>
</dbReference>
<reference evidence="2 3" key="1">
    <citation type="submission" date="2017-02" db="EMBL/GenBank/DDBJ databases">
        <title>Complete genome sequences of Mycobacterium kansasii strains isolated from rhesus macaques.</title>
        <authorList>
            <person name="Panda A."/>
            <person name="Nagaraj S."/>
            <person name="Zhao X."/>
            <person name="Tettelin H."/>
            <person name="Detolla L.J."/>
        </authorList>
    </citation>
    <scope>NUCLEOTIDE SEQUENCE [LARGE SCALE GENOMIC DNA]</scope>
    <source>
        <strain evidence="2 3">11-3469</strain>
    </source>
</reference>
<evidence type="ECO:0000256" key="1">
    <source>
        <dbReference type="SAM" id="Phobius"/>
    </source>
</evidence>
<keyword evidence="1" id="KW-1133">Transmembrane helix</keyword>
<proteinExistence type="predicted"/>
<keyword evidence="1" id="KW-0812">Transmembrane</keyword>
<organism evidence="2 3">
    <name type="scientific">Mycobacterium kansasii</name>
    <dbReference type="NCBI Taxonomy" id="1768"/>
    <lineage>
        <taxon>Bacteria</taxon>
        <taxon>Bacillati</taxon>
        <taxon>Actinomycetota</taxon>
        <taxon>Actinomycetes</taxon>
        <taxon>Mycobacteriales</taxon>
        <taxon>Mycobacteriaceae</taxon>
        <taxon>Mycobacterium</taxon>
    </lineage>
</organism>
<feature type="transmembrane region" description="Helical" evidence="1">
    <location>
        <begin position="34"/>
        <end position="59"/>
    </location>
</feature>
<dbReference type="AlphaFoldDB" id="A0A1V3WFQ8"/>